<sequence length="44" mass="5152">MKDGDLFIAAILRDQTEKRLLKILKLSEAFNLPKLDRLNDMCFN</sequence>
<dbReference type="EMBL" id="LAZR01000336">
    <property type="protein sequence ID" value="KKN73845.1"/>
    <property type="molecule type" value="Genomic_DNA"/>
</dbReference>
<name>A0A0F9SY57_9ZZZZ</name>
<gene>
    <name evidence="1" type="ORF">LCGC14_0396470</name>
</gene>
<protein>
    <submittedName>
        <fullName evidence="1">Uncharacterized protein</fullName>
    </submittedName>
</protein>
<comment type="caution">
    <text evidence="1">The sequence shown here is derived from an EMBL/GenBank/DDBJ whole genome shotgun (WGS) entry which is preliminary data.</text>
</comment>
<accession>A0A0F9SY57</accession>
<reference evidence="1" key="1">
    <citation type="journal article" date="2015" name="Nature">
        <title>Complex archaea that bridge the gap between prokaryotes and eukaryotes.</title>
        <authorList>
            <person name="Spang A."/>
            <person name="Saw J.H."/>
            <person name="Jorgensen S.L."/>
            <person name="Zaremba-Niedzwiedzka K."/>
            <person name="Martijn J."/>
            <person name="Lind A.E."/>
            <person name="van Eijk R."/>
            <person name="Schleper C."/>
            <person name="Guy L."/>
            <person name="Ettema T.J."/>
        </authorList>
    </citation>
    <scope>NUCLEOTIDE SEQUENCE</scope>
</reference>
<evidence type="ECO:0000313" key="1">
    <source>
        <dbReference type="EMBL" id="KKN73845.1"/>
    </source>
</evidence>
<proteinExistence type="predicted"/>
<dbReference type="AlphaFoldDB" id="A0A0F9SY57"/>
<organism evidence="1">
    <name type="scientific">marine sediment metagenome</name>
    <dbReference type="NCBI Taxonomy" id="412755"/>
    <lineage>
        <taxon>unclassified sequences</taxon>
        <taxon>metagenomes</taxon>
        <taxon>ecological metagenomes</taxon>
    </lineage>
</organism>